<keyword evidence="3" id="KW-1133">Transmembrane helix</keyword>
<dbReference type="GO" id="GO:0004965">
    <property type="term" value="F:G protein-coupled GABA receptor activity"/>
    <property type="evidence" value="ECO:0007669"/>
    <property type="project" value="InterPro"/>
</dbReference>
<dbReference type="GO" id="GO:0038039">
    <property type="term" value="C:G protein-coupled receptor heterodimeric complex"/>
    <property type="evidence" value="ECO:0007669"/>
    <property type="project" value="TreeGrafter"/>
</dbReference>
<evidence type="ECO:0000256" key="7">
    <source>
        <dbReference type="ARBA" id="ARBA00023180"/>
    </source>
</evidence>
<dbReference type="SUPFAM" id="SSF53822">
    <property type="entry name" value="Periplasmic binding protein-like I"/>
    <property type="match status" value="1"/>
</dbReference>
<sequence>MSSRFLQVLRLRFFIFLTSFTKSDNTTSKIDLYIGGFFGVNIQKGAWSTAGVIPALEMALEHINSDPSILVDYQLKYVWNDSKCESGSGIKAMLEMIDTPPHKIVFLGPGCSVATVPVAEAAPYWQAVQIGYSTSSPQFSNKEKFPLYFRTSTSETMENPTRVALLKQFNWKKVALLVQNQDIFVMTKEDLVPLLNKSNISIVATESFKYDPSSSVKYLIK</sequence>
<feature type="non-terminal residue" evidence="11">
    <location>
        <position position="221"/>
    </location>
</feature>
<comment type="caution">
    <text evidence="11">The sequence shown here is derived from an EMBL/GenBank/DDBJ whole genome shotgun (WGS) entry which is preliminary data.</text>
</comment>
<evidence type="ECO:0000313" key="11">
    <source>
        <dbReference type="EMBL" id="PFX16828.1"/>
    </source>
</evidence>
<evidence type="ECO:0000259" key="10">
    <source>
        <dbReference type="Pfam" id="PF01094"/>
    </source>
</evidence>
<dbReference type="PANTHER" id="PTHR10519:SF20">
    <property type="entry name" value="G-PROTEIN COUPLED RECEPTOR 156-RELATED"/>
    <property type="match status" value="1"/>
</dbReference>
<dbReference type="OrthoDB" id="17569at2759"/>
<keyword evidence="9" id="KW-0732">Signal</keyword>
<evidence type="ECO:0000256" key="5">
    <source>
        <dbReference type="ARBA" id="ARBA00023136"/>
    </source>
</evidence>
<feature type="signal peptide" evidence="9">
    <location>
        <begin position="1"/>
        <end position="23"/>
    </location>
</feature>
<dbReference type="EMBL" id="LSMT01000516">
    <property type="protein sequence ID" value="PFX16828.1"/>
    <property type="molecule type" value="Genomic_DNA"/>
</dbReference>
<keyword evidence="4" id="KW-0297">G-protein coupled receptor</keyword>
<evidence type="ECO:0000256" key="6">
    <source>
        <dbReference type="ARBA" id="ARBA00023170"/>
    </source>
</evidence>
<feature type="domain" description="Receptor ligand binding region" evidence="10">
    <location>
        <begin position="54"/>
        <end position="209"/>
    </location>
</feature>
<accession>A0A2B4RKD3</accession>
<keyword evidence="12" id="KW-1185">Reference proteome</keyword>
<gene>
    <name evidence="11" type="primary">Gabbr1</name>
    <name evidence="11" type="ORF">AWC38_SpisGene18890</name>
</gene>
<evidence type="ECO:0000256" key="4">
    <source>
        <dbReference type="ARBA" id="ARBA00023040"/>
    </source>
</evidence>
<protein>
    <submittedName>
        <fullName evidence="11">Gamma-aminobutyric acid type B receptor subunit 1</fullName>
    </submittedName>
</protein>
<evidence type="ECO:0000256" key="3">
    <source>
        <dbReference type="ARBA" id="ARBA00022989"/>
    </source>
</evidence>
<dbReference type="InterPro" id="IPR001828">
    <property type="entry name" value="ANF_lig-bd_rcpt"/>
</dbReference>
<keyword evidence="8" id="KW-0807">Transducer</keyword>
<reference evidence="12" key="1">
    <citation type="journal article" date="2017" name="bioRxiv">
        <title>Comparative analysis of the genomes of Stylophora pistillata and Acropora digitifera provides evidence for extensive differences between species of corals.</title>
        <authorList>
            <person name="Voolstra C.R."/>
            <person name="Li Y."/>
            <person name="Liew Y.J."/>
            <person name="Baumgarten S."/>
            <person name="Zoccola D."/>
            <person name="Flot J.-F."/>
            <person name="Tambutte S."/>
            <person name="Allemand D."/>
            <person name="Aranda M."/>
        </authorList>
    </citation>
    <scope>NUCLEOTIDE SEQUENCE [LARGE SCALE GENOMIC DNA]</scope>
</reference>
<keyword evidence="2" id="KW-0812">Transmembrane</keyword>
<keyword evidence="7" id="KW-0325">Glycoprotein</keyword>
<dbReference type="InterPro" id="IPR028082">
    <property type="entry name" value="Peripla_BP_I"/>
</dbReference>
<name>A0A2B4RKD3_STYPI</name>
<organism evidence="11 12">
    <name type="scientific">Stylophora pistillata</name>
    <name type="common">Smooth cauliflower coral</name>
    <dbReference type="NCBI Taxonomy" id="50429"/>
    <lineage>
        <taxon>Eukaryota</taxon>
        <taxon>Metazoa</taxon>
        <taxon>Cnidaria</taxon>
        <taxon>Anthozoa</taxon>
        <taxon>Hexacorallia</taxon>
        <taxon>Scleractinia</taxon>
        <taxon>Astrocoeniina</taxon>
        <taxon>Pocilloporidae</taxon>
        <taxon>Stylophora</taxon>
    </lineage>
</organism>
<proteinExistence type="predicted"/>
<dbReference type="Gene3D" id="3.40.50.2300">
    <property type="match status" value="2"/>
</dbReference>
<dbReference type="GO" id="GO:0007214">
    <property type="term" value="P:gamma-aminobutyric acid signaling pathway"/>
    <property type="evidence" value="ECO:0007669"/>
    <property type="project" value="TreeGrafter"/>
</dbReference>
<dbReference type="Pfam" id="PF01094">
    <property type="entry name" value="ANF_receptor"/>
    <property type="match status" value="1"/>
</dbReference>
<evidence type="ECO:0000256" key="8">
    <source>
        <dbReference type="ARBA" id="ARBA00023224"/>
    </source>
</evidence>
<feature type="chain" id="PRO_5012066695" evidence="9">
    <location>
        <begin position="24"/>
        <end position="221"/>
    </location>
</feature>
<comment type="subcellular location">
    <subcellularLocation>
        <location evidence="1">Membrane</location>
    </subcellularLocation>
</comment>
<dbReference type="InterPro" id="IPR002455">
    <property type="entry name" value="GPCR3_GABA-B"/>
</dbReference>
<keyword evidence="6 11" id="KW-0675">Receptor</keyword>
<evidence type="ECO:0000256" key="1">
    <source>
        <dbReference type="ARBA" id="ARBA00004370"/>
    </source>
</evidence>
<dbReference type="CDD" id="cd06366">
    <property type="entry name" value="PBP1_GABAb_receptor"/>
    <property type="match status" value="1"/>
</dbReference>
<evidence type="ECO:0000256" key="9">
    <source>
        <dbReference type="SAM" id="SignalP"/>
    </source>
</evidence>
<evidence type="ECO:0000313" key="12">
    <source>
        <dbReference type="Proteomes" id="UP000225706"/>
    </source>
</evidence>
<dbReference type="PANTHER" id="PTHR10519">
    <property type="entry name" value="GABA-B RECEPTOR"/>
    <property type="match status" value="1"/>
</dbReference>
<dbReference type="Proteomes" id="UP000225706">
    <property type="component" value="Unassembled WGS sequence"/>
</dbReference>
<evidence type="ECO:0000256" key="2">
    <source>
        <dbReference type="ARBA" id="ARBA00022692"/>
    </source>
</evidence>
<dbReference type="PRINTS" id="PR01176">
    <property type="entry name" value="GABABRECEPTR"/>
</dbReference>
<dbReference type="AlphaFoldDB" id="A0A2B4RKD3"/>
<keyword evidence="5" id="KW-0472">Membrane</keyword>